<dbReference type="InterPro" id="IPR036890">
    <property type="entry name" value="HATPase_C_sf"/>
</dbReference>
<keyword evidence="4" id="KW-0812">Transmembrane</keyword>
<evidence type="ECO:0000313" key="6">
    <source>
        <dbReference type="EMBL" id="HGY56676.1"/>
    </source>
</evidence>
<gene>
    <name evidence="6" type="ORF">ENK44_13290</name>
</gene>
<comment type="caution">
    <text evidence="6">The sequence shown here is derived from an EMBL/GenBank/DDBJ whole genome shotgun (WGS) entry which is preliminary data.</text>
</comment>
<evidence type="ECO:0000256" key="3">
    <source>
        <dbReference type="ARBA" id="ARBA00023012"/>
    </source>
</evidence>
<keyword evidence="4" id="KW-0472">Membrane</keyword>
<dbReference type="Gene3D" id="2.60.40.10">
    <property type="entry name" value="Immunoglobulins"/>
    <property type="match status" value="1"/>
</dbReference>
<proteinExistence type="predicted"/>
<name>A0A7V4U284_CALAY</name>
<dbReference type="Pfam" id="PF07730">
    <property type="entry name" value="HisKA_3"/>
    <property type="match status" value="1"/>
</dbReference>
<dbReference type="SUPFAM" id="SSF55874">
    <property type="entry name" value="ATPase domain of HSP90 chaperone/DNA topoisomerase II/histidine kinase"/>
    <property type="match status" value="1"/>
</dbReference>
<dbReference type="SMART" id="SM00387">
    <property type="entry name" value="HATPase_c"/>
    <property type="match status" value="1"/>
</dbReference>
<dbReference type="GO" id="GO:0016020">
    <property type="term" value="C:membrane"/>
    <property type="evidence" value="ECO:0007669"/>
    <property type="project" value="InterPro"/>
</dbReference>
<protein>
    <recommendedName>
        <fullName evidence="5">Histidine kinase domain-containing protein</fullName>
    </recommendedName>
</protein>
<evidence type="ECO:0000256" key="1">
    <source>
        <dbReference type="ARBA" id="ARBA00022679"/>
    </source>
</evidence>
<dbReference type="InterPro" id="IPR005467">
    <property type="entry name" value="His_kinase_dom"/>
</dbReference>
<dbReference type="PANTHER" id="PTHR24421">
    <property type="entry name" value="NITRATE/NITRITE SENSOR PROTEIN NARX-RELATED"/>
    <property type="match status" value="1"/>
</dbReference>
<dbReference type="Proteomes" id="UP000885779">
    <property type="component" value="Unassembled WGS sequence"/>
</dbReference>
<dbReference type="InterPro" id="IPR011123">
    <property type="entry name" value="Y_Y_Y"/>
</dbReference>
<dbReference type="Pfam" id="PF07495">
    <property type="entry name" value="Y_Y_Y"/>
    <property type="match status" value="1"/>
</dbReference>
<feature type="domain" description="Histidine kinase" evidence="5">
    <location>
        <begin position="792"/>
        <end position="984"/>
    </location>
</feature>
<dbReference type="GO" id="GO:0000155">
    <property type="term" value="F:phosphorelay sensor kinase activity"/>
    <property type="evidence" value="ECO:0007669"/>
    <property type="project" value="InterPro"/>
</dbReference>
<dbReference type="Pfam" id="PF02518">
    <property type="entry name" value="HATPase_c"/>
    <property type="match status" value="1"/>
</dbReference>
<evidence type="ECO:0000259" key="5">
    <source>
        <dbReference type="PROSITE" id="PS50109"/>
    </source>
</evidence>
<dbReference type="AlphaFoldDB" id="A0A7V4U284"/>
<dbReference type="Gene3D" id="1.20.5.1930">
    <property type="match status" value="1"/>
</dbReference>
<evidence type="ECO:0000256" key="2">
    <source>
        <dbReference type="ARBA" id="ARBA00022777"/>
    </source>
</evidence>
<dbReference type="Pfam" id="PF07494">
    <property type="entry name" value="Reg_prop"/>
    <property type="match status" value="2"/>
</dbReference>
<dbReference type="InterPro" id="IPR050482">
    <property type="entry name" value="Sensor_HK_TwoCompSys"/>
</dbReference>
<keyword evidence="1" id="KW-0808">Transferase</keyword>
<keyword evidence="4" id="KW-1133">Transmembrane helix</keyword>
<dbReference type="GO" id="GO:0046983">
    <property type="term" value="F:protein dimerization activity"/>
    <property type="evidence" value="ECO:0007669"/>
    <property type="project" value="InterPro"/>
</dbReference>
<keyword evidence="3" id="KW-0902">Two-component regulatory system</keyword>
<dbReference type="SUPFAM" id="SSF63829">
    <property type="entry name" value="Calcium-dependent phosphotriesterase"/>
    <property type="match status" value="3"/>
</dbReference>
<dbReference type="PROSITE" id="PS50109">
    <property type="entry name" value="HIS_KIN"/>
    <property type="match status" value="1"/>
</dbReference>
<dbReference type="InterPro" id="IPR003594">
    <property type="entry name" value="HATPase_dom"/>
</dbReference>
<dbReference type="EMBL" id="DRQG01000123">
    <property type="protein sequence ID" value="HGY56676.1"/>
    <property type="molecule type" value="Genomic_DNA"/>
</dbReference>
<dbReference type="InterPro" id="IPR011110">
    <property type="entry name" value="Reg_prop"/>
</dbReference>
<keyword evidence="2" id="KW-0418">Kinase</keyword>
<evidence type="ECO:0000256" key="4">
    <source>
        <dbReference type="SAM" id="Phobius"/>
    </source>
</evidence>
<reference evidence="6" key="1">
    <citation type="journal article" date="2020" name="mSystems">
        <title>Genome- and Community-Level Interaction Insights into Carbon Utilization and Element Cycling Functions of Hydrothermarchaeota in Hydrothermal Sediment.</title>
        <authorList>
            <person name="Zhou Z."/>
            <person name="Liu Y."/>
            <person name="Xu W."/>
            <person name="Pan J."/>
            <person name="Luo Z.H."/>
            <person name="Li M."/>
        </authorList>
    </citation>
    <scope>NUCLEOTIDE SEQUENCE [LARGE SCALE GENOMIC DNA]</scope>
    <source>
        <strain evidence="6">HyVt-577</strain>
    </source>
</reference>
<dbReference type="InterPro" id="IPR011712">
    <property type="entry name" value="Sig_transdc_His_kin_sub3_dim/P"/>
</dbReference>
<dbReference type="InterPro" id="IPR015943">
    <property type="entry name" value="WD40/YVTN_repeat-like_dom_sf"/>
</dbReference>
<feature type="transmembrane region" description="Helical" evidence="4">
    <location>
        <begin position="754"/>
        <end position="772"/>
    </location>
</feature>
<accession>A0A7V4U284</accession>
<dbReference type="Gene3D" id="3.30.565.10">
    <property type="entry name" value="Histidine kinase-like ATPase, C-terminal domain"/>
    <property type="match status" value="1"/>
</dbReference>
<sequence>MNVSGRIPQPFSNIYRGGLIKSETRFPYNPGHYAVILFMVGLMLVSSVKSQTVIHNNLGIKDGMVYSQVTSIHKDIYGYMWFGTSSGLSRWDGHHFNNYIFPKSLSDNNCKWITEFADSLMIIATRKNVVKYNYRTFRRLNGFPYDPNIRISGLLVSGNALFIATQTSGLWILKDETWRNLTQKDGLAANEITAITKSDPGAVYLSDGEANIYLYRDGILKTVDIAGIPKDLGINCLYKDDNDVLWVGTKKKGLYFATSAGYLKQRPILSGRKINSISEGENGQFFVATDKGVSIIRNYKPVFRLTQKQGLSAKFIWQVYPDRNNVYYIATDGGGVDIYRPGLFATIDQSCNLPNNEVWAICEDRDRHFYIGTTNGVAVYSLDGDTCRFIKSILPDHIILALHYASDGVLYAATNEHGVYAIKQNKIIHIDTALGLSGTSVWTIAEDNAGLIYFGTYGGGINIWNGARITDTLTTADGLPSDDIISSYLGSDGSIYFGTDGGGVVKYNRGTIDTVLLKTNTIWSTFEDQENNLYFATDDKGLIYYRNGQWDTLSIQEGLSHNSILGILQDKRGKLYLSSDNGLNSVEFIGDSIRIIRIGDKEGLSANECNQGAYFKDSRSLLWFGTVNGVTRFNPEYFLPDSLPPKTHLTSIRLYDKELLTGGKPARGTFSYNENYFKFEFIGINFAEPYGTRYKYRLKGLEDNWSVTQHNYVQYTNLKNNNYTFEVMAGNRWGYWSRPVTYSFTIAAPFWQTWWFALLILLIIAVPSFIIIRQRTLRTAAMQNLRAKIAADLHDEIGAGLSEISILSAVIPAKAPEDVVKQLRPDLEKIGVTARSIIDKMSDIVWMVNPHKDSMASLINRLTDSFSDIFEAKGIQFKTRNIEALNRKKIKMEYRQHLFLIFKEAIHNAVKYSGAHSITLSVQIHGTKLKITLQDDGRGIKDQKSVSGNGLKNMKKRAADINGALFVTSEPGKGTTVEFIGSLK</sequence>
<dbReference type="InterPro" id="IPR013783">
    <property type="entry name" value="Ig-like_fold"/>
</dbReference>
<organism evidence="6">
    <name type="scientific">Caldithrix abyssi</name>
    <dbReference type="NCBI Taxonomy" id="187145"/>
    <lineage>
        <taxon>Bacteria</taxon>
        <taxon>Pseudomonadati</taxon>
        <taxon>Calditrichota</taxon>
        <taxon>Calditrichia</taxon>
        <taxon>Calditrichales</taxon>
        <taxon>Calditrichaceae</taxon>
        <taxon>Caldithrix</taxon>
    </lineage>
</organism>
<dbReference type="CDD" id="cd16917">
    <property type="entry name" value="HATPase_UhpB-NarQ-NarX-like"/>
    <property type="match status" value="1"/>
</dbReference>
<dbReference type="Gene3D" id="2.130.10.10">
    <property type="entry name" value="YVTN repeat-like/Quinoprotein amine dehydrogenase"/>
    <property type="match status" value="3"/>
</dbReference>